<dbReference type="EMBL" id="JARPRR010000005">
    <property type="protein sequence ID" value="MDG0952588.1"/>
    <property type="molecule type" value="Genomic_DNA"/>
</dbReference>
<gene>
    <name evidence="2" type="ORF">P6U19_08285</name>
</gene>
<dbReference type="PANTHER" id="PTHR15032">
    <property type="entry name" value="N-ACYL-PHOSPHATIDYLETHANOLAMINE-HYDROLYZING PHOSPHOLIPASE D"/>
    <property type="match status" value="1"/>
</dbReference>
<dbReference type="PANTHER" id="PTHR15032:SF4">
    <property type="entry name" value="N-ACYL-PHOSPHATIDYLETHANOLAMINE-HYDROLYZING PHOSPHOLIPASE D"/>
    <property type="match status" value="1"/>
</dbReference>
<evidence type="ECO:0000259" key="1">
    <source>
        <dbReference type="Pfam" id="PF12706"/>
    </source>
</evidence>
<organism evidence="2 3">
    <name type="scientific">Bacillus paranthracis</name>
    <dbReference type="NCBI Taxonomy" id="2026186"/>
    <lineage>
        <taxon>Bacteria</taxon>
        <taxon>Bacillati</taxon>
        <taxon>Bacillota</taxon>
        <taxon>Bacilli</taxon>
        <taxon>Bacillales</taxon>
        <taxon>Bacillaceae</taxon>
        <taxon>Bacillus</taxon>
        <taxon>Bacillus cereus group</taxon>
    </lineage>
</organism>
<reference evidence="2" key="1">
    <citation type="submission" date="2023-03" db="EMBL/GenBank/DDBJ databases">
        <title>Genetic diversity of Bacillus cereus sensu lato isolates from Slovenia.</title>
        <authorList>
            <person name="Abdelli M."/>
        </authorList>
    </citation>
    <scope>NUCLEOTIDE SEQUENCE</scope>
    <source>
        <strain evidence="2">SIBC39</strain>
    </source>
</reference>
<dbReference type="GO" id="GO:0005737">
    <property type="term" value="C:cytoplasm"/>
    <property type="evidence" value="ECO:0007669"/>
    <property type="project" value="TreeGrafter"/>
</dbReference>
<dbReference type="Pfam" id="PF12706">
    <property type="entry name" value="Lactamase_B_2"/>
    <property type="match status" value="1"/>
</dbReference>
<dbReference type="Gene3D" id="3.60.15.10">
    <property type="entry name" value="Ribonuclease Z/Hydroxyacylglutathione hydrolase-like"/>
    <property type="match status" value="1"/>
</dbReference>
<sequence length="459" mass="51779">MEVTYLGHACYLIKINELNILVDPILTNSFQGGTAAVSPACSINVDSLPYIDAVIITHCHPGHLEVDSLALLPNETVVFYPADPTVELVLEGLGFNNRNILKAGQEVEFAGGKFIVTGTTTNVPEIGIVFQEADATCWYLADTNVTPEIIGSVLDDVKTIDFLICNFPGYHHQFFTGSHLSFPINDLSTTLEQVLRVKPKLVAPNFSGLRYLGDASWINRIMFPMSPELFLEEVRKLNTNQQVANLLPGDVVIVSVGSCKIHSRRSEIINLLEEVQLNSFDPMKEIPLLKDPNPENLESKELEFHTQNFLLNELVPWIKNNCDKQGSLLATYKQLGIKFRLTVIYPNELEENWIITLNNQEINCVKLENLKEYSFHFGLRIAASVLDRWHKAEIPYYHVYCYARPYGQIYKTGVASDNSVYAEQVPTRDLVSLYLSGNTETVYHPWLRKQIAKYRGVIA</sequence>
<dbReference type="SUPFAM" id="SSF56281">
    <property type="entry name" value="Metallo-hydrolase/oxidoreductase"/>
    <property type="match status" value="1"/>
</dbReference>
<dbReference type="AlphaFoldDB" id="A0AAJ1K134"/>
<dbReference type="InterPro" id="IPR036866">
    <property type="entry name" value="RibonucZ/Hydroxyglut_hydro"/>
</dbReference>
<dbReference type="InterPro" id="IPR001279">
    <property type="entry name" value="Metallo-B-lactamas"/>
</dbReference>
<dbReference type="RefSeq" id="WP_014481551.1">
    <property type="nucleotide sequence ID" value="NZ_CP040515.1"/>
</dbReference>
<evidence type="ECO:0000313" key="3">
    <source>
        <dbReference type="Proteomes" id="UP001216801"/>
    </source>
</evidence>
<comment type="caution">
    <text evidence="2">The sequence shown here is derived from an EMBL/GenBank/DDBJ whole genome shotgun (WGS) entry which is preliminary data.</text>
</comment>
<dbReference type="Proteomes" id="UP001216801">
    <property type="component" value="Unassembled WGS sequence"/>
</dbReference>
<evidence type="ECO:0000313" key="2">
    <source>
        <dbReference type="EMBL" id="MDG0952588.1"/>
    </source>
</evidence>
<accession>A0AAJ1K134</accession>
<proteinExistence type="predicted"/>
<feature type="domain" description="Metallo-beta-lactamase" evidence="1">
    <location>
        <begin position="19"/>
        <end position="199"/>
    </location>
</feature>
<protein>
    <submittedName>
        <fullName evidence="2">MBL fold metallo-hydrolase</fullName>
    </submittedName>
</protein>
<name>A0AAJ1K134_9BACI</name>